<dbReference type="InterPro" id="IPR029063">
    <property type="entry name" value="SAM-dependent_MTases_sf"/>
</dbReference>
<accession>A0A840INS1</accession>
<dbReference type="AlphaFoldDB" id="A0A840INS1"/>
<reference evidence="1 2" key="1">
    <citation type="submission" date="2020-08" db="EMBL/GenBank/DDBJ databases">
        <title>Sequencing the genomes of 1000 actinobacteria strains.</title>
        <authorList>
            <person name="Klenk H.-P."/>
        </authorList>
    </citation>
    <scope>NUCLEOTIDE SEQUENCE [LARGE SCALE GENOMIC DNA]</scope>
    <source>
        <strain evidence="1 2">DSM 45859</strain>
    </source>
</reference>
<dbReference type="Gene3D" id="3.40.50.150">
    <property type="entry name" value="Vaccinia Virus protein VP39"/>
    <property type="match status" value="1"/>
</dbReference>
<proteinExistence type="predicted"/>
<comment type="caution">
    <text evidence="1">The sequence shown here is derived from an EMBL/GenBank/DDBJ whole genome shotgun (WGS) entry which is preliminary data.</text>
</comment>
<dbReference type="Proteomes" id="UP000581769">
    <property type="component" value="Unassembled WGS sequence"/>
</dbReference>
<evidence type="ECO:0000313" key="1">
    <source>
        <dbReference type="EMBL" id="MBB4684016.1"/>
    </source>
</evidence>
<keyword evidence="2" id="KW-1185">Reference proteome</keyword>
<dbReference type="RefSeq" id="WP_312873771.1">
    <property type="nucleotide sequence ID" value="NZ_JACHMG010000001.1"/>
</dbReference>
<dbReference type="InterPro" id="IPR006764">
    <property type="entry name" value="SAM_dep_MeTrfase_SAV2177_type"/>
</dbReference>
<protein>
    <recommendedName>
        <fullName evidence="3">S-adenosyl methyltransferase</fullName>
    </recommendedName>
</protein>
<evidence type="ECO:0000313" key="2">
    <source>
        <dbReference type="Proteomes" id="UP000581769"/>
    </source>
</evidence>
<sequence>MLDEDNAPVGVDPTRSSVARVYDYFLGGEDHYEVDRVMGDQILAKMPEVRDVARENRAFLIRACRFLATNAGIRQYLDCGSGQPTAENVHQVVQRIHDDAKVLYSDYDPVVASRGRALLVEDERTNYLEADIFAPESILDAELTRGHLDWNQPIALLFVAALHHYKGDHGQPAEITRRYLDALPSGSYVVISHVLDPRDGSQDDETLQETLQVIREGSMRDITARTREEIRELFHGLELVPSGPGRPGEIVPVADWWPDGPRLGPDTIAQRIIAAGVARKP</sequence>
<evidence type="ECO:0008006" key="3">
    <source>
        <dbReference type="Google" id="ProtNLM"/>
    </source>
</evidence>
<gene>
    <name evidence="1" type="ORF">BJY18_001501</name>
</gene>
<dbReference type="SUPFAM" id="SSF53335">
    <property type="entry name" value="S-adenosyl-L-methionine-dependent methyltransferases"/>
    <property type="match status" value="1"/>
</dbReference>
<dbReference type="EMBL" id="JACHMG010000001">
    <property type="protein sequence ID" value="MBB4684016.1"/>
    <property type="molecule type" value="Genomic_DNA"/>
</dbReference>
<organism evidence="1 2">
    <name type="scientific">Amycolatopsis jiangsuensis</name>
    <dbReference type="NCBI Taxonomy" id="1181879"/>
    <lineage>
        <taxon>Bacteria</taxon>
        <taxon>Bacillati</taxon>
        <taxon>Actinomycetota</taxon>
        <taxon>Actinomycetes</taxon>
        <taxon>Pseudonocardiales</taxon>
        <taxon>Pseudonocardiaceae</taxon>
        <taxon>Amycolatopsis</taxon>
    </lineage>
</organism>
<name>A0A840INS1_9PSEU</name>
<dbReference type="PIRSF" id="PIRSF017393">
    <property type="entry name" value="MTase_SAV2177"/>
    <property type="match status" value="1"/>
</dbReference>
<dbReference type="Pfam" id="PF04672">
    <property type="entry name" value="Methyltransf_19"/>
    <property type="match status" value="1"/>
</dbReference>